<comment type="caution">
    <text evidence="1">The sequence shown here is derived from an EMBL/GenBank/DDBJ whole genome shotgun (WGS) entry which is preliminary data.</text>
</comment>
<proteinExistence type="predicted"/>
<name>A0A8X6U516_NEPPI</name>
<protein>
    <submittedName>
        <fullName evidence="1">Uncharacterized protein</fullName>
    </submittedName>
</protein>
<organism evidence="1 2">
    <name type="scientific">Nephila pilipes</name>
    <name type="common">Giant wood spider</name>
    <name type="synonym">Nephila maculata</name>
    <dbReference type="NCBI Taxonomy" id="299642"/>
    <lineage>
        <taxon>Eukaryota</taxon>
        <taxon>Metazoa</taxon>
        <taxon>Ecdysozoa</taxon>
        <taxon>Arthropoda</taxon>
        <taxon>Chelicerata</taxon>
        <taxon>Arachnida</taxon>
        <taxon>Araneae</taxon>
        <taxon>Araneomorphae</taxon>
        <taxon>Entelegynae</taxon>
        <taxon>Araneoidea</taxon>
        <taxon>Nephilidae</taxon>
        <taxon>Nephila</taxon>
    </lineage>
</organism>
<reference evidence="1" key="1">
    <citation type="submission" date="2020-08" db="EMBL/GenBank/DDBJ databases">
        <title>Multicomponent nature underlies the extraordinary mechanical properties of spider dragline silk.</title>
        <authorList>
            <person name="Kono N."/>
            <person name="Nakamura H."/>
            <person name="Mori M."/>
            <person name="Yoshida Y."/>
            <person name="Ohtoshi R."/>
            <person name="Malay A.D."/>
            <person name="Moran D.A.P."/>
            <person name="Tomita M."/>
            <person name="Numata K."/>
            <person name="Arakawa K."/>
        </authorList>
    </citation>
    <scope>NUCLEOTIDE SEQUENCE</scope>
</reference>
<evidence type="ECO:0000313" key="2">
    <source>
        <dbReference type="Proteomes" id="UP000887013"/>
    </source>
</evidence>
<dbReference type="EMBL" id="BMAW01074400">
    <property type="protein sequence ID" value="GFT92109.1"/>
    <property type="molecule type" value="Genomic_DNA"/>
</dbReference>
<gene>
    <name evidence="1" type="ORF">NPIL_47191</name>
</gene>
<sequence>MDAYIKRNALDIENHPNQDRIKAKSRLNIRRDLTGKILDLFPCPDCNNHIFTNVNFRKTAKGLGFKIPSLKKKNIDIEPTNFTFRSPVKKAKIFKEAGPPKIQITNKFDLLKELDDQDQTTTPPQPAPEIVIEKCHRL</sequence>
<accession>A0A8X6U516</accession>
<evidence type="ECO:0000313" key="1">
    <source>
        <dbReference type="EMBL" id="GFT92109.1"/>
    </source>
</evidence>
<dbReference type="AlphaFoldDB" id="A0A8X6U516"/>
<dbReference type="Proteomes" id="UP000887013">
    <property type="component" value="Unassembled WGS sequence"/>
</dbReference>
<keyword evidence="2" id="KW-1185">Reference proteome</keyword>